<keyword evidence="10" id="KW-1185">Reference proteome</keyword>
<dbReference type="InterPro" id="IPR018541">
    <property type="entry name" value="Ftsk_gamma"/>
</dbReference>
<dbReference type="InterPro" id="IPR041027">
    <property type="entry name" value="FtsK_alpha"/>
</dbReference>
<feature type="compositionally biased region" description="Basic and acidic residues" evidence="6">
    <location>
        <begin position="578"/>
        <end position="588"/>
    </location>
</feature>
<feature type="binding site" evidence="5">
    <location>
        <begin position="808"/>
        <end position="815"/>
    </location>
    <ligand>
        <name>ATP</name>
        <dbReference type="ChEBI" id="CHEBI:30616"/>
    </ligand>
</feature>
<dbReference type="Gene3D" id="3.40.50.300">
    <property type="entry name" value="P-loop containing nucleotide triphosphate hydrolases"/>
    <property type="match status" value="1"/>
</dbReference>
<keyword evidence="4" id="KW-0238">DNA-binding</keyword>
<feature type="compositionally biased region" description="Polar residues" evidence="6">
    <location>
        <begin position="242"/>
        <end position="252"/>
    </location>
</feature>
<feature type="compositionally biased region" description="Low complexity" evidence="6">
    <location>
        <begin position="215"/>
        <end position="224"/>
    </location>
</feature>
<feature type="compositionally biased region" description="Low complexity" evidence="6">
    <location>
        <begin position="186"/>
        <end position="199"/>
    </location>
</feature>
<dbReference type="InterPro" id="IPR027417">
    <property type="entry name" value="P-loop_NTPase"/>
</dbReference>
<dbReference type="AlphaFoldDB" id="S3LQP8"/>
<proteinExistence type="inferred from homology"/>
<feature type="transmembrane region" description="Helical" evidence="7">
    <location>
        <begin position="54"/>
        <end position="75"/>
    </location>
</feature>
<dbReference type="GO" id="GO:0003677">
    <property type="term" value="F:DNA binding"/>
    <property type="evidence" value="ECO:0007669"/>
    <property type="project" value="UniProtKB-KW"/>
</dbReference>
<dbReference type="PANTHER" id="PTHR22683:SF41">
    <property type="entry name" value="DNA TRANSLOCASE FTSK"/>
    <property type="match status" value="1"/>
</dbReference>
<evidence type="ECO:0000256" key="1">
    <source>
        <dbReference type="ARBA" id="ARBA00006474"/>
    </source>
</evidence>
<evidence type="ECO:0000256" key="6">
    <source>
        <dbReference type="SAM" id="MobiDB-lite"/>
    </source>
</evidence>
<keyword evidence="7" id="KW-1133">Transmembrane helix</keyword>
<dbReference type="SUPFAM" id="SSF52540">
    <property type="entry name" value="P-loop containing nucleoside triphosphate hydrolases"/>
    <property type="match status" value="1"/>
</dbReference>
<feature type="domain" description="FtsK" evidence="8">
    <location>
        <begin position="791"/>
        <end position="983"/>
    </location>
</feature>
<reference evidence="9 10" key="1">
    <citation type="submission" date="2013-04" db="EMBL/GenBank/DDBJ databases">
        <title>The Genome Sequence of Treponema vincentii F0403.</title>
        <authorList>
            <consortium name="The Broad Institute Genomics Platform"/>
            <person name="Earl A."/>
            <person name="Ward D."/>
            <person name="Feldgarden M."/>
            <person name="Gevers D."/>
            <person name="Leonetti C."/>
            <person name="Izard J."/>
            <person name="Walker B."/>
            <person name="Young S."/>
            <person name="Zeng Q."/>
            <person name="Gargeya S."/>
            <person name="Fitzgerald M."/>
            <person name="Haas B."/>
            <person name="Abouelleil A."/>
            <person name="Allen A.W."/>
            <person name="Alvarado L."/>
            <person name="Arachchi H.M."/>
            <person name="Berlin A.M."/>
            <person name="Chapman S.B."/>
            <person name="Gainer-Dewar J."/>
            <person name="Goldberg J."/>
            <person name="Griggs A."/>
            <person name="Gujja S."/>
            <person name="Hansen M."/>
            <person name="Howarth C."/>
            <person name="Imamovic A."/>
            <person name="Ireland A."/>
            <person name="Larimer J."/>
            <person name="McCowan C."/>
            <person name="Murphy C."/>
            <person name="Pearson M."/>
            <person name="Poon T.W."/>
            <person name="Priest M."/>
            <person name="Roberts A."/>
            <person name="Saif S."/>
            <person name="Shea T."/>
            <person name="Sisk P."/>
            <person name="Sykes S."/>
            <person name="Wortman J."/>
            <person name="Nusbaum C."/>
            <person name="Birren B."/>
        </authorList>
    </citation>
    <scope>NUCLEOTIDE SEQUENCE [LARGE SCALE GENOMIC DNA]</scope>
    <source>
        <strain evidence="9 10">F0403</strain>
    </source>
</reference>
<feature type="transmembrane region" description="Helical" evidence="7">
    <location>
        <begin position="118"/>
        <end position="141"/>
    </location>
</feature>
<keyword evidence="2 5" id="KW-0547">Nucleotide-binding</keyword>
<dbReference type="InterPro" id="IPR002543">
    <property type="entry name" value="FtsK_dom"/>
</dbReference>
<evidence type="ECO:0000256" key="4">
    <source>
        <dbReference type="ARBA" id="ARBA00023125"/>
    </source>
</evidence>
<evidence type="ECO:0000313" key="9">
    <source>
        <dbReference type="EMBL" id="EPF46627.1"/>
    </source>
</evidence>
<accession>S3LQP8</accession>
<dbReference type="SMART" id="SM00843">
    <property type="entry name" value="Ftsk_gamma"/>
    <property type="match status" value="1"/>
</dbReference>
<keyword evidence="7" id="KW-0812">Transmembrane</keyword>
<dbReference type="InterPro" id="IPR003593">
    <property type="entry name" value="AAA+_ATPase"/>
</dbReference>
<protein>
    <submittedName>
        <fullName evidence="9">DNA translocase ftsK</fullName>
    </submittedName>
</protein>
<dbReference type="Pfam" id="PF17854">
    <property type="entry name" value="FtsK_alpha"/>
    <property type="match status" value="1"/>
</dbReference>
<evidence type="ECO:0000256" key="7">
    <source>
        <dbReference type="SAM" id="Phobius"/>
    </source>
</evidence>
<evidence type="ECO:0000259" key="8">
    <source>
        <dbReference type="PROSITE" id="PS50901"/>
    </source>
</evidence>
<sequence length="1122" mass="121114">MGNRENRFRILAVVLSVLFFCAGIVLTLGIFLPITGLVPASYKLFAVGQRIFSVYGFSSFLIPLLFLYGAVLLLIPGWSRESKAVLLGVPLYFVTAIIGERLIYIFVPSVSIPLIRQFVTVSILICALLLICFEIFLMLTLSEKLSGKRFFVRTPSVKDNAAETDTASEHDTEEGGDTDEEPALQTPPVEAAMPTTAAATEEEETPTEASLSTPEAAAAKAVEAPDSPETEQAAAESADASVPQQGTANSGLTHPVETADTAAAAQSEMIQTEQTPPIQPDAPEMNAAAKVSATGDDLPLLENIEEEEQPLPLSTPLSAVMDIRGEEAERPVFDPADPNNLFASLEEITAPVERIKRTDSSEPEPEIPTPDAQISAAAEKTFTSPDAQIAETTETIGQFHSGIPIQEEAPIQESPAPTLPEGAADSIPEIPESAAPAASQTDSIPQAVSHTETEEPEMPLVFVNGVPLPNGRSEILDTMVVIDSEKPEAAAEETSAHSASDPSVRDNADTGIAIETQETDSTIDMADAQIGEDIAVSGFDVQDEEDIEDSEAETDIGAEAAVVSDENTIEADLAIEDFDARSGEKAESGEAAMEADEELEPGADGGKTEADTDSSESEADRELDSNADEVFLETIDQTVPVIPAKPVPPPQPRKKYAIPFDLLTNYPDGEYWVVDDATRRSALMLKSTFNEFKIDVSITGIRKGPVVTMFEMLPSPGIKLSKITNLQDNIALRLAASSVRIVAPIPGKHAVGIEVPNKKRSIVSFRELIETDLPEAAKMAIPVALGKDVTGNPQVFDLAQTPHLLIAGATGSGKSVCVNSIILSILYNRRPDEVKLILVDPKIVELKLYNDIAHLLTPVITEPKRAFQALQYALCEMERRYALLDNMGVRDIKTFNAKIKSERIATEALPYIVIIIDEFADLMATSGKELEATVARLCAMSRAVGIHLVLATQRPSIDVITGLIKANIPSRIAFMVASKTDSRIILDEMGAEKLLGKGDMLYVSAARPFPTRIQGAFVSEQEVERVVACVKEYCEPEYIDEEIFVDDDDEPYDNAVFSDDNDPLYEQALEIVTFAGKASASYVQRKLKIGYNRAARLIEEMEARGIVGPANGSKAREVIRHV</sequence>
<dbReference type="GO" id="GO:0005524">
    <property type="term" value="F:ATP binding"/>
    <property type="evidence" value="ECO:0007669"/>
    <property type="project" value="UniProtKB-UniRule"/>
</dbReference>
<dbReference type="Pfam" id="PF01580">
    <property type="entry name" value="FtsK_SpoIIIE"/>
    <property type="match status" value="1"/>
</dbReference>
<feature type="compositionally biased region" description="Polar residues" evidence="6">
    <location>
        <begin position="440"/>
        <end position="450"/>
    </location>
</feature>
<feature type="region of interest" description="Disordered" evidence="6">
    <location>
        <begin position="575"/>
        <end position="625"/>
    </location>
</feature>
<feature type="region of interest" description="Disordered" evidence="6">
    <location>
        <begin position="433"/>
        <end position="456"/>
    </location>
</feature>
<feature type="region of interest" description="Disordered" evidence="6">
    <location>
        <begin position="352"/>
        <end position="371"/>
    </location>
</feature>
<dbReference type="InterPro" id="IPR036388">
    <property type="entry name" value="WH-like_DNA-bd_sf"/>
</dbReference>
<feature type="transmembrane region" description="Helical" evidence="7">
    <location>
        <begin position="12"/>
        <end position="34"/>
    </location>
</feature>
<dbReference type="Gene3D" id="1.10.10.10">
    <property type="entry name" value="Winged helix-like DNA-binding domain superfamily/Winged helix DNA-binding domain"/>
    <property type="match status" value="1"/>
</dbReference>
<comment type="similarity">
    <text evidence="1">Belongs to the FtsK/SpoIIIE/SftA family.</text>
</comment>
<dbReference type="HOGENOM" id="CLU_001981_11_2_12"/>
<evidence type="ECO:0000256" key="2">
    <source>
        <dbReference type="ARBA" id="ARBA00022741"/>
    </source>
</evidence>
<name>S3LQP8_9SPIR</name>
<dbReference type="SUPFAM" id="SSF46785">
    <property type="entry name" value="Winged helix' DNA-binding domain"/>
    <property type="match status" value="1"/>
</dbReference>
<dbReference type="EMBL" id="ATFC01000008">
    <property type="protein sequence ID" value="EPF46627.1"/>
    <property type="molecule type" value="Genomic_DNA"/>
</dbReference>
<dbReference type="PANTHER" id="PTHR22683">
    <property type="entry name" value="SPORULATION PROTEIN RELATED"/>
    <property type="match status" value="1"/>
</dbReference>
<dbReference type="SMART" id="SM00382">
    <property type="entry name" value="AAA"/>
    <property type="match status" value="1"/>
</dbReference>
<dbReference type="GeneID" id="301461367"/>
<dbReference type="Proteomes" id="UP000014605">
    <property type="component" value="Unassembled WGS sequence"/>
</dbReference>
<dbReference type="InterPro" id="IPR050206">
    <property type="entry name" value="FtsK/SpoIIIE/SftA"/>
</dbReference>
<feature type="compositionally biased region" description="Acidic residues" evidence="6">
    <location>
        <begin position="171"/>
        <end position="182"/>
    </location>
</feature>
<dbReference type="PATRIC" id="fig|1125702.3.peg.1244"/>
<comment type="caution">
    <text evidence="9">The sequence shown here is derived from an EMBL/GenBank/DDBJ whole genome shotgun (WGS) entry which is preliminary data.</text>
</comment>
<keyword evidence="7" id="KW-0472">Membrane</keyword>
<dbReference type="PROSITE" id="PS50901">
    <property type="entry name" value="FTSK"/>
    <property type="match status" value="1"/>
</dbReference>
<feature type="region of interest" description="Disordered" evidence="6">
    <location>
        <begin position="161"/>
        <end position="253"/>
    </location>
</feature>
<dbReference type="Pfam" id="PF09397">
    <property type="entry name" value="FtsK_gamma"/>
    <property type="match status" value="1"/>
</dbReference>
<dbReference type="RefSeq" id="WP_016518634.1">
    <property type="nucleotide sequence ID" value="NZ_KE332512.1"/>
</dbReference>
<feature type="transmembrane region" description="Helical" evidence="7">
    <location>
        <begin position="84"/>
        <end position="106"/>
    </location>
</feature>
<evidence type="ECO:0000256" key="3">
    <source>
        <dbReference type="ARBA" id="ARBA00022840"/>
    </source>
</evidence>
<evidence type="ECO:0000313" key="10">
    <source>
        <dbReference type="Proteomes" id="UP000014605"/>
    </source>
</evidence>
<gene>
    <name evidence="9" type="ORF">HMPREF1222_01199</name>
</gene>
<feature type="region of interest" description="Disordered" evidence="6">
    <location>
        <begin position="486"/>
        <end position="507"/>
    </location>
</feature>
<organism evidence="9 10">
    <name type="scientific">Treponema vincentii F0403</name>
    <dbReference type="NCBI Taxonomy" id="1125702"/>
    <lineage>
        <taxon>Bacteria</taxon>
        <taxon>Pseudomonadati</taxon>
        <taxon>Spirochaetota</taxon>
        <taxon>Spirochaetia</taxon>
        <taxon>Spirochaetales</taxon>
        <taxon>Treponemataceae</taxon>
        <taxon>Treponema</taxon>
    </lineage>
</organism>
<evidence type="ECO:0000256" key="5">
    <source>
        <dbReference type="PROSITE-ProRule" id="PRU00289"/>
    </source>
</evidence>
<keyword evidence="3 5" id="KW-0067">ATP-binding</keyword>
<dbReference type="Gene3D" id="3.30.980.40">
    <property type="match status" value="1"/>
</dbReference>
<dbReference type="CDD" id="cd01127">
    <property type="entry name" value="TrwB_TraG_TraD_VirD4"/>
    <property type="match status" value="1"/>
</dbReference>
<dbReference type="InterPro" id="IPR036390">
    <property type="entry name" value="WH_DNA-bd_sf"/>
</dbReference>